<dbReference type="KEGG" id="pabs:JIR001_17570"/>
<evidence type="ECO:0000259" key="1">
    <source>
        <dbReference type="PROSITE" id="PS51819"/>
    </source>
</evidence>
<dbReference type="AlphaFoldDB" id="A0A8D5ZKZ1"/>
<feature type="domain" description="VOC" evidence="1">
    <location>
        <begin position="1"/>
        <end position="106"/>
    </location>
</feature>
<keyword evidence="3" id="KW-1185">Reference proteome</keyword>
<gene>
    <name evidence="2" type="ORF">JIR001_17570</name>
</gene>
<dbReference type="SUPFAM" id="SSF54593">
    <property type="entry name" value="Glyoxalase/Bleomycin resistance protein/Dihydroxybiphenyl dioxygenase"/>
    <property type="match status" value="1"/>
</dbReference>
<accession>A0A8D5ZKZ1</accession>
<reference evidence="2" key="2">
    <citation type="journal article" date="2021" name="Microbiol. Resour. Announc.">
        <title>Complete Genome Sequence of Polycladomyces abyssicola JIR-001T, Isolated from Hemipelagic Sediment in Deep Seawater.</title>
        <authorList>
            <person name="Tsubouchi T."/>
            <person name="Kaneko Y."/>
        </authorList>
    </citation>
    <scope>NUCLEOTIDE SEQUENCE</scope>
    <source>
        <strain evidence="2">JIR-001</strain>
    </source>
</reference>
<dbReference type="InterPro" id="IPR037523">
    <property type="entry name" value="VOC_core"/>
</dbReference>
<sequence>MNDYRKAQQWYQEKLGLTSTFDENEKYVVLDLAGTSLTLHELSDQENKVGKEWSSTYPILYTNEIEQAHQYLGEQQVEVEPIQEAGNVRFFGFYDLDANRLEVCCY</sequence>
<dbReference type="InterPro" id="IPR004360">
    <property type="entry name" value="Glyas_Fos-R_dOase_dom"/>
</dbReference>
<evidence type="ECO:0000313" key="3">
    <source>
        <dbReference type="Proteomes" id="UP000677436"/>
    </source>
</evidence>
<dbReference type="Pfam" id="PF00903">
    <property type="entry name" value="Glyoxalase"/>
    <property type="match status" value="1"/>
</dbReference>
<dbReference type="Gene3D" id="3.10.180.10">
    <property type="entry name" value="2,3-Dihydroxybiphenyl 1,2-Dioxygenase, domain 1"/>
    <property type="match status" value="1"/>
</dbReference>
<dbReference type="InterPro" id="IPR029068">
    <property type="entry name" value="Glyas_Bleomycin-R_OHBP_Dase"/>
</dbReference>
<reference evidence="2" key="1">
    <citation type="journal article" date="2013" name="Int. J. Syst. Evol. Microbiol.">
        <title>Polycladomyces abyssicola gen. nov., sp. nov., a thermophilic filamentous bacterium isolated from hemipelagic sediment.</title>
        <authorList>
            <person name="Tsubouchi T."/>
            <person name="Shimane Y."/>
            <person name="Mori K."/>
            <person name="Usui K."/>
            <person name="Hiraki T."/>
            <person name="Tame A."/>
            <person name="Uematsu K."/>
            <person name="Maruyama T."/>
            <person name="Hatada Y."/>
        </authorList>
    </citation>
    <scope>NUCLEOTIDE SEQUENCE</scope>
    <source>
        <strain evidence="2">JIR-001</strain>
    </source>
</reference>
<proteinExistence type="predicted"/>
<dbReference type="EMBL" id="AP024601">
    <property type="protein sequence ID" value="BCU81974.1"/>
    <property type="molecule type" value="Genomic_DNA"/>
</dbReference>
<protein>
    <recommendedName>
        <fullName evidence="1">VOC domain-containing protein</fullName>
    </recommendedName>
</protein>
<dbReference type="Proteomes" id="UP000677436">
    <property type="component" value="Chromosome"/>
</dbReference>
<evidence type="ECO:0000313" key="2">
    <source>
        <dbReference type="EMBL" id="BCU81974.1"/>
    </source>
</evidence>
<dbReference type="PROSITE" id="PS51819">
    <property type="entry name" value="VOC"/>
    <property type="match status" value="1"/>
</dbReference>
<name>A0A8D5ZKZ1_9BACL</name>
<organism evidence="2 3">
    <name type="scientific">Polycladomyces abyssicola</name>
    <dbReference type="NCBI Taxonomy" id="1125966"/>
    <lineage>
        <taxon>Bacteria</taxon>
        <taxon>Bacillati</taxon>
        <taxon>Bacillota</taxon>
        <taxon>Bacilli</taxon>
        <taxon>Bacillales</taxon>
        <taxon>Thermoactinomycetaceae</taxon>
        <taxon>Polycladomyces</taxon>
    </lineage>
</organism>